<dbReference type="InterPro" id="IPR004117">
    <property type="entry name" value="7tm6_olfct_rcpt"/>
</dbReference>
<feature type="transmembrane region" description="Helical" evidence="10">
    <location>
        <begin position="441"/>
        <end position="459"/>
    </location>
</feature>
<keyword evidence="8" id="KW-0675">Receptor</keyword>
<evidence type="ECO:0000313" key="12">
    <source>
        <dbReference type="RefSeq" id="XP_052756324.1"/>
    </source>
</evidence>
<feature type="transmembrane region" description="Helical" evidence="10">
    <location>
        <begin position="607"/>
        <end position="637"/>
    </location>
</feature>
<reference evidence="12" key="1">
    <citation type="submission" date="2025-08" db="UniProtKB">
        <authorList>
            <consortium name="RefSeq"/>
        </authorList>
    </citation>
    <scope>IDENTIFICATION</scope>
    <source>
        <tissue evidence="12">Whole larvae</tissue>
    </source>
</reference>
<dbReference type="RefSeq" id="XP_052756324.1">
    <property type="nucleotide sequence ID" value="XM_052900364.1"/>
</dbReference>
<evidence type="ECO:0000256" key="9">
    <source>
        <dbReference type="ARBA" id="ARBA00023224"/>
    </source>
</evidence>
<evidence type="ECO:0000256" key="10">
    <source>
        <dbReference type="SAM" id="Phobius"/>
    </source>
</evidence>
<keyword evidence="3" id="KW-0716">Sensory transduction</keyword>
<keyword evidence="11" id="KW-1185">Reference proteome</keyword>
<comment type="subcellular location">
    <subcellularLocation>
        <location evidence="1">Cell membrane</location>
        <topology evidence="1">Multi-pass membrane protein</topology>
    </subcellularLocation>
</comment>
<feature type="transmembrane region" description="Helical" evidence="10">
    <location>
        <begin position="38"/>
        <end position="56"/>
    </location>
</feature>
<feature type="transmembrane region" description="Helical" evidence="10">
    <location>
        <begin position="294"/>
        <end position="313"/>
    </location>
</feature>
<evidence type="ECO:0000256" key="3">
    <source>
        <dbReference type="ARBA" id="ARBA00022606"/>
    </source>
</evidence>
<keyword evidence="9" id="KW-0807">Transducer</keyword>
<gene>
    <name evidence="12" type="primary">LOC113519699</name>
</gene>
<feature type="transmembrane region" description="Helical" evidence="10">
    <location>
        <begin position="125"/>
        <end position="142"/>
    </location>
</feature>
<feature type="transmembrane region" description="Helical" evidence="10">
    <location>
        <begin position="471"/>
        <end position="495"/>
    </location>
</feature>
<proteinExistence type="predicted"/>
<accession>A0ABM3MYF3</accession>
<organism evidence="11 12">
    <name type="scientific">Galleria mellonella</name>
    <name type="common">Greater wax moth</name>
    <dbReference type="NCBI Taxonomy" id="7137"/>
    <lineage>
        <taxon>Eukaryota</taxon>
        <taxon>Metazoa</taxon>
        <taxon>Ecdysozoa</taxon>
        <taxon>Arthropoda</taxon>
        <taxon>Hexapoda</taxon>
        <taxon>Insecta</taxon>
        <taxon>Pterygota</taxon>
        <taxon>Neoptera</taxon>
        <taxon>Endopterygota</taxon>
        <taxon>Lepidoptera</taxon>
        <taxon>Glossata</taxon>
        <taxon>Ditrysia</taxon>
        <taxon>Pyraloidea</taxon>
        <taxon>Pyralidae</taxon>
        <taxon>Galleriinae</taxon>
        <taxon>Galleria</taxon>
    </lineage>
</organism>
<feature type="transmembrane region" description="Helical" evidence="10">
    <location>
        <begin position="727"/>
        <end position="746"/>
    </location>
</feature>
<evidence type="ECO:0000313" key="11">
    <source>
        <dbReference type="Proteomes" id="UP001652740"/>
    </source>
</evidence>
<evidence type="ECO:0000256" key="8">
    <source>
        <dbReference type="ARBA" id="ARBA00023170"/>
    </source>
</evidence>
<dbReference type="PANTHER" id="PTHR21137:SF35">
    <property type="entry name" value="ODORANT RECEPTOR 19A-RELATED"/>
    <property type="match status" value="1"/>
</dbReference>
<feature type="transmembrane region" description="Helical" evidence="10">
    <location>
        <begin position="68"/>
        <end position="87"/>
    </location>
</feature>
<feature type="transmembrane region" description="Helical" evidence="10">
    <location>
        <begin position="261"/>
        <end position="282"/>
    </location>
</feature>
<evidence type="ECO:0000256" key="6">
    <source>
        <dbReference type="ARBA" id="ARBA00022989"/>
    </source>
</evidence>
<keyword evidence="4 10" id="KW-0812">Transmembrane</keyword>
<evidence type="ECO:0000256" key="7">
    <source>
        <dbReference type="ARBA" id="ARBA00023136"/>
    </source>
</evidence>
<dbReference type="Pfam" id="PF02949">
    <property type="entry name" value="7tm_6"/>
    <property type="match status" value="3"/>
</dbReference>
<name>A0ABM3MYF3_GALME</name>
<keyword evidence="2" id="KW-1003">Cell membrane</keyword>
<evidence type="ECO:0000256" key="5">
    <source>
        <dbReference type="ARBA" id="ARBA00022725"/>
    </source>
</evidence>
<evidence type="ECO:0000256" key="2">
    <source>
        <dbReference type="ARBA" id="ARBA00022475"/>
    </source>
</evidence>
<dbReference type="GeneID" id="113519699"/>
<keyword evidence="5" id="KW-0552">Olfaction</keyword>
<protein>
    <submittedName>
        <fullName evidence="12">Uncharacterized protein LOC113519699</fullName>
    </submittedName>
</protein>
<keyword evidence="6 10" id="KW-1133">Transmembrane helix</keyword>
<feature type="transmembrane region" description="Helical" evidence="10">
    <location>
        <begin position="392"/>
        <end position="411"/>
    </location>
</feature>
<feature type="transmembrane region" description="Helical" evidence="10">
    <location>
        <begin position="557"/>
        <end position="579"/>
    </location>
</feature>
<dbReference type="Proteomes" id="UP001652740">
    <property type="component" value="Unplaced"/>
</dbReference>
<sequence>MALNSENLFLNRAKIVMKIMGVWIPPPNESIISKIYKFIMMFFQYLILLFLIIYVFQMWGDLDAVSQAFYVLFTQASLCFKVTVFLVNKNMLMQLLKQMKSDIFAPKSAEHESILILYASKIKRLLLMFMIAAQTTCALWALKPLFDDVGSRKFPIDMWMPVTSENSPQYELGFVFQFVTITISAYMYFGVDSVALSMIMFGCAQIDIVKDKIMTIVSIHDAKEDERKKILQDNHKKLVECVIQHGAIASFIQITENAYHTYLFFQLTGSVGIYCMSALRILVIEWQSMQFFSIVSYLFVITSQLFIFCWCGHELTATIEWQSMQFFSIVSYLFVITSQLFIFCWCGHELTATSEDLHTVMYKCLWYEQDLKFKRDLCFAMMRMSRPMIFRAGHYVMLSRQTFVAILRMSYSYFAVLNQTKKNIFPTLTYYFNMSYNNAKLFLELPTFLLKYLGLWIVSERFKTLNKIYRTFGFVLHYSVLLSILIYLAVVWGNIDAMSNALYILFTQTSTCFKITAFTVNKKRLLHLLAFMNTEILLPKTKQQECILMMQARKARYLTIFLVAAANINVMEWCVIPLLHQDEPRTFPYTMWMPVDTQKSPDYQLGYFYQVMFGVMCATMFMAIDAFIISSIMFACAQLDIIRDKIQKVQSVELKQGINLTEKYERWRDNNKLFDECITQHQSIIQFVELVESLFHFGIFFQLSGSVGIVCMLGFRLSVEPPNTYEFYSLLNYMVNMLAQVYFYCWSGNELTKRSQDLRNELYLSQWYEQDASFRKKLPFAMECMKKPILFKAGHFITLSRPTFVSILRCSYSYFALLNQVNNKQ</sequence>
<feature type="transmembrane region" description="Helical" evidence="10">
    <location>
        <begin position="325"/>
        <end position="346"/>
    </location>
</feature>
<dbReference type="PANTHER" id="PTHR21137">
    <property type="entry name" value="ODORANT RECEPTOR"/>
    <property type="match status" value="1"/>
</dbReference>
<keyword evidence="7 10" id="KW-0472">Membrane</keyword>
<feature type="transmembrane region" description="Helical" evidence="10">
    <location>
        <begin position="172"/>
        <end position="191"/>
    </location>
</feature>
<evidence type="ECO:0000256" key="1">
    <source>
        <dbReference type="ARBA" id="ARBA00004651"/>
    </source>
</evidence>
<evidence type="ECO:0000256" key="4">
    <source>
        <dbReference type="ARBA" id="ARBA00022692"/>
    </source>
</evidence>
<feature type="transmembrane region" description="Helical" evidence="10">
    <location>
        <begin position="694"/>
        <end position="715"/>
    </location>
</feature>